<keyword evidence="1" id="KW-0862">Zinc</keyword>
<dbReference type="EMBL" id="WJQU01000001">
    <property type="protein sequence ID" value="KAJ6646347.1"/>
    <property type="molecule type" value="Genomic_DNA"/>
</dbReference>
<dbReference type="PROSITE" id="PS51365">
    <property type="entry name" value="RENAL_DIPEPTIDASE_2"/>
    <property type="match status" value="1"/>
</dbReference>
<reference evidence="2" key="1">
    <citation type="submission" date="2022-07" db="EMBL/GenBank/DDBJ databases">
        <authorList>
            <person name="Trinca V."/>
            <person name="Uliana J.V.C."/>
            <person name="Torres T.T."/>
            <person name="Ward R.J."/>
            <person name="Monesi N."/>
        </authorList>
    </citation>
    <scope>NUCLEOTIDE SEQUENCE</scope>
    <source>
        <strain evidence="2">HSMRA1968</strain>
        <tissue evidence="2">Whole embryos</tissue>
    </source>
</reference>
<proteinExistence type="inferred from homology"/>
<dbReference type="GO" id="GO:0006508">
    <property type="term" value="P:proteolysis"/>
    <property type="evidence" value="ECO:0007669"/>
    <property type="project" value="UniProtKB-KW"/>
</dbReference>
<comment type="similarity">
    <text evidence="1">Belongs to the metallo-dependent hydrolases superfamily. Peptidase M19 family.</text>
</comment>
<keyword evidence="1" id="KW-0224">Dipeptidase</keyword>
<dbReference type="InterPro" id="IPR008257">
    <property type="entry name" value="Pept_M19"/>
</dbReference>
<comment type="catalytic activity">
    <reaction evidence="1">
        <text>an L-aminoacyl-L-amino acid + H2O = 2 an L-alpha-amino acid</text>
        <dbReference type="Rhea" id="RHEA:48940"/>
        <dbReference type="ChEBI" id="CHEBI:15377"/>
        <dbReference type="ChEBI" id="CHEBI:59869"/>
        <dbReference type="ChEBI" id="CHEBI:77460"/>
        <dbReference type="EC" id="3.4.13.19"/>
    </reaction>
</comment>
<dbReference type="GO" id="GO:0046872">
    <property type="term" value="F:metal ion binding"/>
    <property type="evidence" value="ECO:0007669"/>
    <property type="project" value="UniProtKB-UniRule"/>
</dbReference>
<keyword evidence="1" id="KW-0645">Protease</keyword>
<keyword evidence="1" id="KW-0325">Glycoprotein</keyword>
<dbReference type="EC" id="3.4.13.19" evidence="1"/>
<keyword evidence="1" id="KW-0482">Metalloprotease</keyword>
<protein>
    <recommendedName>
        <fullName evidence="1">Dipeptidase</fullName>
        <ecNumber evidence="1">3.4.13.19</ecNumber>
    </recommendedName>
</protein>
<comment type="subunit">
    <text evidence="1">Homodimer; disulfide-linked.</text>
</comment>
<comment type="cofactor">
    <cofactor evidence="1">
        <name>Zn(2+)</name>
        <dbReference type="ChEBI" id="CHEBI:29105"/>
    </cofactor>
</comment>
<organism evidence="2 3">
    <name type="scientific">Pseudolycoriella hygida</name>
    <dbReference type="NCBI Taxonomy" id="35572"/>
    <lineage>
        <taxon>Eukaryota</taxon>
        <taxon>Metazoa</taxon>
        <taxon>Ecdysozoa</taxon>
        <taxon>Arthropoda</taxon>
        <taxon>Hexapoda</taxon>
        <taxon>Insecta</taxon>
        <taxon>Pterygota</taxon>
        <taxon>Neoptera</taxon>
        <taxon>Endopterygota</taxon>
        <taxon>Diptera</taxon>
        <taxon>Nematocera</taxon>
        <taxon>Sciaroidea</taxon>
        <taxon>Sciaridae</taxon>
        <taxon>Pseudolycoriella</taxon>
    </lineage>
</organism>
<dbReference type="AlphaFoldDB" id="A0A9Q0NAH5"/>
<dbReference type="Pfam" id="PF01244">
    <property type="entry name" value="Peptidase_M19"/>
    <property type="match status" value="1"/>
</dbReference>
<accession>A0A9Q0NAH5</accession>
<comment type="caution">
    <text evidence="2">The sequence shown here is derived from an EMBL/GenBank/DDBJ whole genome shotgun (WGS) entry which is preliminary data.</text>
</comment>
<keyword evidence="1" id="KW-0336">GPI-anchor</keyword>
<sequence length="367" mass="40973">MLIWIIRKFFPSSTDGHNDLPWNIRRFAHNRLEYLNLSDGLDRTEPWNRSPWSQTDLPRMKRGLVGAQFWSAYVPCEAQGLDAVQLALEQIDLIQRFSDSYRRHMVLVVSSTDISAVHRNGLIASLIGVEGGHALGSSLGVLRAMYALGARYLTLTHTCDNRWAGSATSTETGLGPFGRAIIKEMNRLGMMIDLSHSSDTTARDVLRETRAPVIFSHSAARTLCNSTRNIADEILREVADNGGIVMVSFYSLHITCTRSSTIRDVIAHINYIRSIAGIQHIGIGAGYDGIDSPPLGLEDTSKYPLLFSELLKDPNWTEEDIMLLAGKNFLRVFKSVENVRDYWKRAAISPFETLSPPTHSSCTYMPS</sequence>
<keyword evidence="1" id="KW-0479">Metal-binding</keyword>
<keyword evidence="1" id="KW-1015">Disulfide bond</keyword>
<evidence type="ECO:0000313" key="3">
    <source>
        <dbReference type="Proteomes" id="UP001151699"/>
    </source>
</evidence>
<dbReference type="PANTHER" id="PTHR10443:SF12">
    <property type="entry name" value="DIPEPTIDASE"/>
    <property type="match status" value="1"/>
</dbReference>
<comment type="subcellular location">
    <subcellularLocation>
        <location evidence="1">Membrane</location>
        <topology evidence="1">Lipid-anchor</topology>
        <topology evidence="1">GPI-anchor</topology>
    </subcellularLocation>
</comment>
<dbReference type="Gene3D" id="3.20.20.140">
    <property type="entry name" value="Metal-dependent hydrolases"/>
    <property type="match status" value="1"/>
</dbReference>
<dbReference type="GO" id="GO:0070573">
    <property type="term" value="F:metallodipeptidase activity"/>
    <property type="evidence" value="ECO:0007669"/>
    <property type="project" value="InterPro"/>
</dbReference>
<name>A0A9Q0NAH5_9DIPT</name>
<keyword evidence="1" id="KW-0378">Hydrolase</keyword>
<dbReference type="OrthoDB" id="445695at2759"/>
<dbReference type="InterPro" id="IPR032466">
    <property type="entry name" value="Metal_Hydrolase"/>
</dbReference>
<evidence type="ECO:0000313" key="2">
    <source>
        <dbReference type="EMBL" id="KAJ6646347.1"/>
    </source>
</evidence>
<keyword evidence="3" id="KW-1185">Reference proteome</keyword>
<dbReference type="GO" id="GO:0098552">
    <property type="term" value="C:side of membrane"/>
    <property type="evidence" value="ECO:0007669"/>
    <property type="project" value="UniProtKB-KW"/>
</dbReference>
<dbReference type="Proteomes" id="UP001151699">
    <property type="component" value="Chromosome A"/>
</dbReference>
<dbReference type="PANTHER" id="PTHR10443">
    <property type="entry name" value="MICROSOMAL DIPEPTIDASE"/>
    <property type="match status" value="1"/>
</dbReference>
<keyword evidence="1" id="KW-0472">Membrane</keyword>
<dbReference type="SUPFAM" id="SSF51556">
    <property type="entry name" value="Metallo-dependent hydrolases"/>
    <property type="match status" value="1"/>
</dbReference>
<gene>
    <name evidence="2" type="primary">Dpep2_0</name>
    <name evidence="2" type="ORF">Bhyg_01558</name>
</gene>
<dbReference type="CDD" id="cd01301">
    <property type="entry name" value="rDP_like"/>
    <property type="match status" value="1"/>
</dbReference>
<keyword evidence="1" id="KW-0449">Lipoprotein</keyword>
<evidence type="ECO:0000256" key="1">
    <source>
        <dbReference type="RuleBase" id="RU341113"/>
    </source>
</evidence>